<dbReference type="InParanoid" id="E4X3L4"/>
<reference evidence="3" key="1">
    <citation type="journal article" date="2010" name="Science">
        <title>Plasticity of animal genome architecture unmasked by rapid evolution of a pelagic tunicate.</title>
        <authorList>
            <person name="Denoeud F."/>
            <person name="Henriet S."/>
            <person name="Mungpakdee S."/>
            <person name="Aury J.M."/>
            <person name="Da Silva C."/>
            <person name="Brinkmann H."/>
            <person name="Mikhaleva J."/>
            <person name="Olsen L.C."/>
            <person name="Jubin C."/>
            <person name="Canestro C."/>
            <person name="Bouquet J.M."/>
            <person name="Danks G."/>
            <person name="Poulain J."/>
            <person name="Campsteijn C."/>
            <person name="Adamski M."/>
            <person name="Cross I."/>
            <person name="Yadetie F."/>
            <person name="Muffato M."/>
            <person name="Louis A."/>
            <person name="Butcher S."/>
            <person name="Tsagkogeorga G."/>
            <person name="Konrad A."/>
            <person name="Singh S."/>
            <person name="Jensen M.F."/>
            <person name="Cong E.H."/>
            <person name="Eikeseth-Otteraa H."/>
            <person name="Noel B."/>
            <person name="Anthouard V."/>
            <person name="Porcel B.M."/>
            <person name="Kachouri-Lafond R."/>
            <person name="Nishino A."/>
            <person name="Ugolini M."/>
            <person name="Chourrout P."/>
            <person name="Nishida H."/>
            <person name="Aasland R."/>
            <person name="Huzurbazar S."/>
            <person name="Westhof E."/>
            <person name="Delsuc F."/>
            <person name="Lehrach H."/>
            <person name="Reinhardt R."/>
            <person name="Weissenbach J."/>
            <person name="Roy S.W."/>
            <person name="Artiguenave F."/>
            <person name="Postlethwait J.H."/>
            <person name="Manak J.R."/>
            <person name="Thompson E.M."/>
            <person name="Jaillon O."/>
            <person name="Du Pasquier L."/>
            <person name="Boudinot P."/>
            <person name="Liberles D.A."/>
            <person name="Volff J.N."/>
            <person name="Philippe H."/>
            <person name="Lenhard B."/>
            <person name="Roest Crollius H."/>
            <person name="Wincker P."/>
            <person name="Chourrout D."/>
        </authorList>
    </citation>
    <scope>NUCLEOTIDE SEQUENCE [LARGE SCALE GENOMIC DNA]</scope>
</reference>
<keyword evidence="1" id="KW-0732">Signal</keyword>
<dbReference type="InterPro" id="IPR043504">
    <property type="entry name" value="Peptidase_S1_PA_chymotrypsin"/>
</dbReference>
<evidence type="ECO:0000256" key="1">
    <source>
        <dbReference type="SAM" id="SignalP"/>
    </source>
</evidence>
<dbReference type="GO" id="GO:0004252">
    <property type="term" value="F:serine-type endopeptidase activity"/>
    <property type="evidence" value="ECO:0007669"/>
    <property type="project" value="InterPro"/>
</dbReference>
<evidence type="ECO:0000259" key="2">
    <source>
        <dbReference type="Pfam" id="PF00089"/>
    </source>
</evidence>
<dbReference type="InterPro" id="IPR001254">
    <property type="entry name" value="Trypsin_dom"/>
</dbReference>
<dbReference type="GO" id="GO:0006508">
    <property type="term" value="P:proteolysis"/>
    <property type="evidence" value="ECO:0007669"/>
    <property type="project" value="InterPro"/>
</dbReference>
<dbReference type="Proteomes" id="UP000001307">
    <property type="component" value="Unassembled WGS sequence"/>
</dbReference>
<accession>E4X3L4</accession>
<protein>
    <recommendedName>
        <fullName evidence="2">Peptidase S1 domain-containing protein</fullName>
    </recommendedName>
</protein>
<dbReference type="InterPro" id="IPR009003">
    <property type="entry name" value="Peptidase_S1_PA"/>
</dbReference>
<dbReference type="SUPFAM" id="SSF50494">
    <property type="entry name" value="Trypsin-like serine proteases"/>
    <property type="match status" value="1"/>
</dbReference>
<evidence type="ECO:0000313" key="4">
    <source>
        <dbReference type="Proteomes" id="UP000001307"/>
    </source>
</evidence>
<dbReference type="Gene3D" id="2.40.10.10">
    <property type="entry name" value="Trypsin-like serine proteases"/>
    <property type="match status" value="1"/>
</dbReference>
<dbReference type="Pfam" id="PF00089">
    <property type="entry name" value="Trypsin"/>
    <property type="match status" value="1"/>
</dbReference>
<dbReference type="OrthoDB" id="6755574at2759"/>
<proteinExistence type="predicted"/>
<feature type="chain" id="PRO_5003192271" description="Peptidase S1 domain-containing protein" evidence="1">
    <location>
        <begin position="25"/>
        <end position="101"/>
    </location>
</feature>
<feature type="signal peptide" evidence="1">
    <location>
        <begin position="1"/>
        <end position="24"/>
    </location>
</feature>
<dbReference type="AlphaFoldDB" id="E4X3L4"/>
<gene>
    <name evidence="3" type="ORF">GSOID_T00017856001</name>
</gene>
<sequence>MKFNLACLLLISSLPALLIDDLNSLNTCGEKKPKDFPDRAFLPTGFNSYSVKLKFSDITCSGSVIDKNAILTAAHCCLDLSKMPTIYFAEFWNKGDPYYDR</sequence>
<name>E4X3L4_OIKDI</name>
<keyword evidence="4" id="KW-1185">Reference proteome</keyword>
<feature type="domain" description="Peptidase S1" evidence="2">
    <location>
        <begin position="48"/>
        <end position="81"/>
    </location>
</feature>
<evidence type="ECO:0000313" key="3">
    <source>
        <dbReference type="EMBL" id="CBY18218.1"/>
    </source>
</evidence>
<organism evidence="3">
    <name type="scientific">Oikopleura dioica</name>
    <name type="common">Tunicate</name>
    <dbReference type="NCBI Taxonomy" id="34765"/>
    <lineage>
        <taxon>Eukaryota</taxon>
        <taxon>Metazoa</taxon>
        <taxon>Chordata</taxon>
        <taxon>Tunicata</taxon>
        <taxon>Appendicularia</taxon>
        <taxon>Copelata</taxon>
        <taxon>Oikopleuridae</taxon>
        <taxon>Oikopleura</taxon>
    </lineage>
</organism>
<dbReference type="EMBL" id="FN653023">
    <property type="protein sequence ID" value="CBY18218.1"/>
    <property type="molecule type" value="Genomic_DNA"/>
</dbReference>